<protein>
    <submittedName>
        <fullName evidence="1">Uncharacterized protein</fullName>
    </submittedName>
</protein>
<evidence type="ECO:0000313" key="1">
    <source>
        <dbReference type="EMBL" id="UGO46163.1"/>
    </source>
</evidence>
<dbReference type="Proteomes" id="UP000827751">
    <property type="component" value="Segment"/>
</dbReference>
<sequence length="72" mass="8662">MKRTVEVKRKNEWVRVFGVNDLHNSDEFRMFEPDGRPVIGEHGQVVFKAISEPYWSDDHCTWMIDIDNRKLR</sequence>
<organism evidence="1 2">
    <name type="scientific">Bacillus phage vB_BanS_Chewbecca</name>
    <dbReference type="NCBI Taxonomy" id="2894786"/>
    <lineage>
        <taxon>Viruses</taxon>
        <taxon>Duplodnaviria</taxon>
        <taxon>Heunggongvirae</taxon>
        <taxon>Uroviricota</taxon>
        <taxon>Caudoviricetes</taxon>
        <taxon>Joanripponvirinae</taxon>
        <taxon>Tsamsavirus</taxon>
        <taxon>Tsamsavirus chewbecca</taxon>
    </lineage>
</organism>
<evidence type="ECO:0000313" key="2">
    <source>
        <dbReference type="Proteomes" id="UP000827751"/>
    </source>
</evidence>
<reference evidence="1 2" key="1">
    <citation type="submission" date="2021-10" db="EMBL/GenBank/DDBJ databases">
        <authorList>
            <person name="Lavering E.D."/>
            <person name="James R."/>
            <person name="Fairhom J.D."/>
            <person name="Ogilvie B.H."/>
            <person name="Thurgood T.L."/>
            <person name="Robison R.A."/>
            <person name="Grose J.H."/>
        </authorList>
    </citation>
    <scope>NUCLEOTIDE SEQUENCE [LARGE SCALE GENOMIC DNA]</scope>
</reference>
<dbReference type="EMBL" id="OK499972">
    <property type="protein sequence ID" value="UGO46163.1"/>
    <property type="molecule type" value="Genomic_DNA"/>
</dbReference>
<name>A0AAE8YN79_9CAUD</name>
<accession>A0AAE8YN79</accession>
<proteinExistence type="predicted"/>
<gene>
    <name evidence="1" type="ORF">CHEWBECCA_80</name>
</gene>
<keyword evidence="2" id="KW-1185">Reference proteome</keyword>